<keyword evidence="1" id="KW-0732">Signal</keyword>
<gene>
    <name evidence="2" type="ORF">PN492_00575</name>
</gene>
<dbReference type="EMBL" id="JAQMTU010000005">
    <property type="protein sequence ID" value="MDB9485067.1"/>
    <property type="molecule type" value="Genomic_DNA"/>
</dbReference>
<evidence type="ECO:0000313" key="2">
    <source>
        <dbReference type="EMBL" id="MDB9485067.1"/>
    </source>
</evidence>
<feature type="chain" id="PRO_5047137334" evidence="1">
    <location>
        <begin position="29"/>
        <end position="199"/>
    </location>
</feature>
<feature type="signal peptide" evidence="1">
    <location>
        <begin position="1"/>
        <end position="28"/>
    </location>
</feature>
<dbReference type="RefSeq" id="WP_271798188.1">
    <property type="nucleotide sequence ID" value="NZ_JAQMTU010000005.1"/>
</dbReference>
<protein>
    <submittedName>
        <fullName evidence="2">Uncharacterized protein</fullName>
    </submittedName>
</protein>
<dbReference type="Proteomes" id="UP001212123">
    <property type="component" value="Unassembled WGS sequence"/>
</dbReference>
<comment type="caution">
    <text evidence="2">The sequence shown here is derived from an EMBL/GenBank/DDBJ whole genome shotgun (WGS) entry which is preliminary data.</text>
</comment>
<proteinExistence type="predicted"/>
<keyword evidence="3" id="KW-1185">Reference proteome</keyword>
<name>A0ABT5A1H0_9CYAN</name>
<reference evidence="2 3" key="1">
    <citation type="submission" date="2023-01" db="EMBL/GenBank/DDBJ databases">
        <title>Genomes from the Australian National Cyanobacteria Reference Collection.</title>
        <authorList>
            <person name="Willis A."/>
            <person name="Lee E.M.F."/>
        </authorList>
    </citation>
    <scope>NUCLEOTIDE SEQUENCE [LARGE SCALE GENOMIC DNA]</scope>
    <source>
        <strain evidence="2 3">CS-537/01</strain>
    </source>
</reference>
<sequence>MFINQKVCIAIAGATLAGTIASASPAGAVVFTYNGLKYDVTTHSFNGNDAFSGTNALNSPLNALWGNQSLANGLASVVGCQLGGCYVNPTEINGNNWAGAYFAYATQDTNVYASPNTILSLASIKPNHSDALPYIGEVQHSYNINNWNNPNRTFARAVAVPVPWDISGSGTILGSMTGIGLGVGLKRLKGKKTSRLTIS</sequence>
<evidence type="ECO:0000256" key="1">
    <source>
        <dbReference type="SAM" id="SignalP"/>
    </source>
</evidence>
<accession>A0ABT5A1H0</accession>
<evidence type="ECO:0000313" key="3">
    <source>
        <dbReference type="Proteomes" id="UP001212123"/>
    </source>
</evidence>
<organism evidence="2 3">
    <name type="scientific">Dolichospermum circinale CS-537/01</name>
    <dbReference type="NCBI Taxonomy" id="3021739"/>
    <lineage>
        <taxon>Bacteria</taxon>
        <taxon>Bacillati</taxon>
        <taxon>Cyanobacteriota</taxon>
        <taxon>Cyanophyceae</taxon>
        <taxon>Nostocales</taxon>
        <taxon>Aphanizomenonaceae</taxon>
        <taxon>Dolichospermum</taxon>
        <taxon>Dolichospermum circinale</taxon>
    </lineage>
</organism>